<keyword evidence="1" id="KW-0175">Coiled coil</keyword>
<dbReference type="HOGENOM" id="CLU_2000772_0_0_4"/>
<dbReference type="Gene3D" id="6.10.280.50">
    <property type="match status" value="1"/>
</dbReference>
<proteinExistence type="predicted"/>
<organism evidence="2 3">
    <name type="scientific">Herminiimonas arsenicoxydans</name>
    <dbReference type="NCBI Taxonomy" id="204773"/>
    <lineage>
        <taxon>Bacteria</taxon>
        <taxon>Pseudomonadati</taxon>
        <taxon>Pseudomonadota</taxon>
        <taxon>Betaproteobacteria</taxon>
        <taxon>Burkholderiales</taxon>
        <taxon>Oxalobacteraceae</taxon>
        <taxon>Herminiimonas</taxon>
    </lineage>
</organism>
<evidence type="ECO:0000256" key="1">
    <source>
        <dbReference type="SAM" id="Coils"/>
    </source>
</evidence>
<evidence type="ECO:0000313" key="2">
    <source>
        <dbReference type="EMBL" id="CAL61427.1"/>
    </source>
</evidence>
<dbReference type="EMBL" id="CU207211">
    <property type="protein sequence ID" value="CAL61427.1"/>
    <property type="molecule type" value="Genomic_DNA"/>
</dbReference>
<evidence type="ECO:0000313" key="3">
    <source>
        <dbReference type="Proteomes" id="UP000006697"/>
    </source>
</evidence>
<gene>
    <name evidence="2" type="ordered locus">HEAR1252</name>
</gene>
<accession>A4G4J0</accession>
<dbReference type="eggNOG" id="COG5481">
    <property type="taxonomic scope" value="Bacteria"/>
</dbReference>
<feature type="coiled-coil region" evidence="1">
    <location>
        <begin position="69"/>
        <end position="117"/>
    </location>
</feature>
<keyword evidence="3" id="KW-1185">Reference proteome</keyword>
<evidence type="ECO:0008006" key="4">
    <source>
        <dbReference type="Google" id="ProtNLM"/>
    </source>
</evidence>
<protein>
    <recommendedName>
        <fullName evidence="4">DUF465 domain-containing protein</fullName>
    </recommendedName>
</protein>
<dbReference type="AlphaFoldDB" id="A4G4J0"/>
<dbReference type="KEGG" id="har:HEAR1252"/>
<sequence>MKQRDAGRFYVKPVVFYRCFGVSAWACSQTTKLKVCIRCIYLSEAPIECIIAKNDNMTISSPQAIHQRIVELEVEHRDLDQVIETLIRDGRHEELQLRRLKKRKLQLKDNITLLRMQLVPDIPA</sequence>
<reference evidence="2 3" key="1">
    <citation type="journal article" date="2007" name="PLoS Genet.">
        <title>A tale of two oxidation states: bacterial colonization of arsenic-rich environments.</title>
        <authorList>
            <person name="Muller D."/>
            <person name="Medigue C."/>
            <person name="Koechler S."/>
            <person name="Barbe V."/>
            <person name="Barakat M."/>
            <person name="Talla E."/>
            <person name="Bonnefoy V."/>
            <person name="Krin E."/>
            <person name="Arsene-Ploetze F."/>
            <person name="Carapito C."/>
            <person name="Chandler M."/>
            <person name="Cournoyer B."/>
            <person name="Cruveiller S."/>
            <person name="Dossat C."/>
            <person name="Duval S."/>
            <person name="Heymann M."/>
            <person name="Leize E."/>
            <person name="Lieutaud A."/>
            <person name="Lievremont D."/>
            <person name="Makita Y."/>
            <person name="Mangenot S."/>
            <person name="Nitschke W."/>
            <person name="Ortet P."/>
            <person name="Perdrial N."/>
            <person name="Schoepp B."/>
            <person name="Siguier N."/>
            <person name="Simeonova D.D."/>
            <person name="Rouy Z."/>
            <person name="Segurens B."/>
            <person name="Turlin E."/>
            <person name="Vallenet D."/>
            <person name="Van Dorsselaer A."/>
            <person name="Weiss S."/>
            <person name="Weissenbach J."/>
            <person name="Lett M.C."/>
            <person name="Danchin A."/>
            <person name="Bertin P.N."/>
        </authorList>
    </citation>
    <scope>NUCLEOTIDE SEQUENCE [LARGE SCALE GENOMIC DNA]</scope>
    <source>
        <strain evidence="3">ULPAs1</strain>
    </source>
</reference>
<dbReference type="Proteomes" id="UP000006697">
    <property type="component" value="Chromosome"/>
</dbReference>
<dbReference type="InterPro" id="IPR038444">
    <property type="entry name" value="DUF465_sf"/>
</dbReference>
<dbReference type="Pfam" id="PF04325">
    <property type="entry name" value="DUF465"/>
    <property type="match status" value="1"/>
</dbReference>
<dbReference type="InterPro" id="IPR007420">
    <property type="entry name" value="DUF465"/>
</dbReference>
<dbReference type="STRING" id="204773.HEAR1252"/>
<name>A4G4J0_HERAR</name>